<evidence type="ECO:0000313" key="1">
    <source>
        <dbReference type="EMBL" id="KAJ9573580.1"/>
    </source>
</evidence>
<dbReference type="Proteomes" id="UP001233999">
    <property type="component" value="Unassembled WGS sequence"/>
</dbReference>
<name>A0AAD8E0W3_DIPPU</name>
<evidence type="ECO:0000313" key="2">
    <source>
        <dbReference type="Proteomes" id="UP001233999"/>
    </source>
</evidence>
<comment type="caution">
    <text evidence="1">The sequence shown here is derived from an EMBL/GenBank/DDBJ whole genome shotgun (WGS) entry which is preliminary data.</text>
</comment>
<accession>A0AAD8E0W3</accession>
<gene>
    <name evidence="1" type="ORF">L9F63_009034</name>
</gene>
<keyword evidence="2" id="KW-1185">Reference proteome</keyword>
<reference evidence="1" key="2">
    <citation type="submission" date="2023-05" db="EMBL/GenBank/DDBJ databases">
        <authorList>
            <person name="Fouks B."/>
        </authorList>
    </citation>
    <scope>NUCLEOTIDE SEQUENCE</scope>
    <source>
        <strain evidence="1">Stay&amp;Tobe</strain>
        <tissue evidence="1">Testes</tissue>
    </source>
</reference>
<feature type="non-terminal residue" evidence="1">
    <location>
        <position position="64"/>
    </location>
</feature>
<organism evidence="1 2">
    <name type="scientific">Diploptera punctata</name>
    <name type="common">Pacific beetle cockroach</name>
    <dbReference type="NCBI Taxonomy" id="6984"/>
    <lineage>
        <taxon>Eukaryota</taxon>
        <taxon>Metazoa</taxon>
        <taxon>Ecdysozoa</taxon>
        <taxon>Arthropoda</taxon>
        <taxon>Hexapoda</taxon>
        <taxon>Insecta</taxon>
        <taxon>Pterygota</taxon>
        <taxon>Neoptera</taxon>
        <taxon>Polyneoptera</taxon>
        <taxon>Dictyoptera</taxon>
        <taxon>Blattodea</taxon>
        <taxon>Blaberoidea</taxon>
        <taxon>Blaberidae</taxon>
        <taxon>Diplopterinae</taxon>
        <taxon>Diploptera</taxon>
    </lineage>
</organism>
<proteinExistence type="predicted"/>
<sequence length="64" mass="7271">KHCIPIGVSNVSKISGSRVHSPRSRWIFKAGFFRLKQREYDNYVTTIAPTVHTANLCQSKQTIP</sequence>
<dbReference type="EMBL" id="JASPKZ010010694">
    <property type="protein sequence ID" value="KAJ9573580.1"/>
    <property type="molecule type" value="Genomic_DNA"/>
</dbReference>
<feature type="non-terminal residue" evidence="1">
    <location>
        <position position="1"/>
    </location>
</feature>
<protein>
    <submittedName>
        <fullName evidence="1">Uncharacterized protein</fullName>
    </submittedName>
</protein>
<reference evidence="1" key="1">
    <citation type="journal article" date="2023" name="IScience">
        <title>Live-bearing cockroach genome reveals convergent evolutionary mechanisms linked to viviparity in insects and beyond.</title>
        <authorList>
            <person name="Fouks B."/>
            <person name="Harrison M.C."/>
            <person name="Mikhailova A.A."/>
            <person name="Marchal E."/>
            <person name="English S."/>
            <person name="Carruthers M."/>
            <person name="Jennings E.C."/>
            <person name="Chiamaka E.L."/>
            <person name="Frigard R.A."/>
            <person name="Pippel M."/>
            <person name="Attardo G.M."/>
            <person name="Benoit J.B."/>
            <person name="Bornberg-Bauer E."/>
            <person name="Tobe S.S."/>
        </authorList>
    </citation>
    <scope>NUCLEOTIDE SEQUENCE</scope>
    <source>
        <strain evidence="1">Stay&amp;Tobe</strain>
    </source>
</reference>
<dbReference type="AlphaFoldDB" id="A0AAD8E0W3"/>